<gene>
    <name evidence="7" type="ORF">GPECTOR_17g960</name>
</gene>
<evidence type="ECO:0000256" key="4">
    <source>
        <dbReference type="ARBA" id="ARBA00022917"/>
    </source>
</evidence>
<evidence type="ECO:0000256" key="1">
    <source>
        <dbReference type="ARBA" id="ARBA00022598"/>
    </source>
</evidence>
<dbReference type="PANTHER" id="PTHR10055:SF1">
    <property type="entry name" value="TRYPTOPHAN--TRNA LIGASE, CYTOPLASMIC"/>
    <property type="match status" value="1"/>
</dbReference>
<evidence type="ECO:0000256" key="5">
    <source>
        <dbReference type="ARBA" id="ARBA00023146"/>
    </source>
</evidence>
<dbReference type="GO" id="GO:0005524">
    <property type="term" value="F:ATP binding"/>
    <property type="evidence" value="ECO:0007669"/>
    <property type="project" value="UniProtKB-KW"/>
</dbReference>
<dbReference type="SUPFAM" id="SSF52374">
    <property type="entry name" value="Nucleotidylyl transferase"/>
    <property type="match status" value="1"/>
</dbReference>
<evidence type="ECO:0000313" key="7">
    <source>
        <dbReference type="EMBL" id="KXZ50321.1"/>
    </source>
</evidence>
<dbReference type="EMBL" id="LSYV01000018">
    <property type="protein sequence ID" value="KXZ50321.1"/>
    <property type="molecule type" value="Genomic_DNA"/>
</dbReference>
<evidence type="ECO:0000256" key="3">
    <source>
        <dbReference type="ARBA" id="ARBA00022840"/>
    </source>
</evidence>
<keyword evidence="1" id="KW-0436">Ligase</keyword>
<keyword evidence="5" id="KW-0030">Aminoacyl-tRNA synthetase</keyword>
<dbReference type="Gene3D" id="1.10.240.10">
    <property type="entry name" value="Tyrosyl-Transfer RNA Synthetase"/>
    <property type="match status" value="1"/>
</dbReference>
<dbReference type="Gene3D" id="3.40.50.620">
    <property type="entry name" value="HUPs"/>
    <property type="match status" value="1"/>
</dbReference>
<dbReference type="STRING" id="33097.A0A150GKK0"/>
<name>A0A150GKK0_GONPE</name>
<dbReference type="GO" id="GO:0006436">
    <property type="term" value="P:tryptophanyl-tRNA aminoacylation"/>
    <property type="evidence" value="ECO:0007669"/>
    <property type="project" value="TreeGrafter"/>
</dbReference>
<dbReference type="Pfam" id="PF00579">
    <property type="entry name" value="tRNA-synt_1b"/>
    <property type="match status" value="1"/>
</dbReference>
<accession>A0A150GKK0</accession>
<dbReference type="OrthoDB" id="10261385at2759"/>
<evidence type="ECO:0000256" key="6">
    <source>
        <dbReference type="ARBA" id="ARBA00030268"/>
    </source>
</evidence>
<dbReference type="AlphaFoldDB" id="A0A150GKK0"/>
<evidence type="ECO:0000313" key="8">
    <source>
        <dbReference type="Proteomes" id="UP000075714"/>
    </source>
</evidence>
<dbReference type="PANTHER" id="PTHR10055">
    <property type="entry name" value="TRYPTOPHANYL-TRNA SYNTHETASE"/>
    <property type="match status" value="1"/>
</dbReference>
<sequence>MELEKAFNFQQDPYFRMTRDVAPRIGHQKPALIESKFFPALQGESGKMSASDTNSAIFVNDTPAQIKDKV</sequence>
<dbReference type="GO" id="GO:0004830">
    <property type="term" value="F:tryptophan-tRNA ligase activity"/>
    <property type="evidence" value="ECO:0007669"/>
    <property type="project" value="TreeGrafter"/>
</dbReference>
<keyword evidence="4" id="KW-0648">Protein biosynthesis</keyword>
<keyword evidence="8" id="KW-1185">Reference proteome</keyword>
<comment type="caution">
    <text evidence="7">The sequence shown here is derived from an EMBL/GenBank/DDBJ whole genome shotgun (WGS) entry which is preliminary data.</text>
</comment>
<keyword evidence="3" id="KW-0067">ATP-binding</keyword>
<dbReference type="Proteomes" id="UP000075714">
    <property type="component" value="Unassembled WGS sequence"/>
</dbReference>
<dbReference type="InterPro" id="IPR002305">
    <property type="entry name" value="aa-tRNA-synth_Ic"/>
</dbReference>
<evidence type="ECO:0000256" key="2">
    <source>
        <dbReference type="ARBA" id="ARBA00022741"/>
    </source>
</evidence>
<keyword evidence="2" id="KW-0547">Nucleotide-binding</keyword>
<reference evidence="8" key="1">
    <citation type="journal article" date="2016" name="Nat. Commun.">
        <title>The Gonium pectorale genome demonstrates co-option of cell cycle regulation during the evolution of multicellularity.</title>
        <authorList>
            <person name="Hanschen E.R."/>
            <person name="Marriage T.N."/>
            <person name="Ferris P.J."/>
            <person name="Hamaji T."/>
            <person name="Toyoda A."/>
            <person name="Fujiyama A."/>
            <person name="Neme R."/>
            <person name="Noguchi H."/>
            <person name="Minakuchi Y."/>
            <person name="Suzuki M."/>
            <person name="Kawai-Toyooka H."/>
            <person name="Smith D.R."/>
            <person name="Sparks H."/>
            <person name="Anderson J."/>
            <person name="Bakaric R."/>
            <person name="Luria V."/>
            <person name="Karger A."/>
            <person name="Kirschner M.W."/>
            <person name="Durand P.M."/>
            <person name="Michod R.E."/>
            <person name="Nozaki H."/>
            <person name="Olson B.J."/>
        </authorList>
    </citation>
    <scope>NUCLEOTIDE SEQUENCE [LARGE SCALE GENOMIC DNA]</scope>
    <source>
        <strain evidence="8">NIES-2863</strain>
    </source>
</reference>
<proteinExistence type="predicted"/>
<dbReference type="InterPro" id="IPR014729">
    <property type="entry name" value="Rossmann-like_a/b/a_fold"/>
</dbReference>
<dbReference type="GO" id="GO:0005737">
    <property type="term" value="C:cytoplasm"/>
    <property type="evidence" value="ECO:0007669"/>
    <property type="project" value="TreeGrafter"/>
</dbReference>
<organism evidence="7 8">
    <name type="scientific">Gonium pectorale</name>
    <name type="common">Green alga</name>
    <dbReference type="NCBI Taxonomy" id="33097"/>
    <lineage>
        <taxon>Eukaryota</taxon>
        <taxon>Viridiplantae</taxon>
        <taxon>Chlorophyta</taxon>
        <taxon>core chlorophytes</taxon>
        <taxon>Chlorophyceae</taxon>
        <taxon>CS clade</taxon>
        <taxon>Chlamydomonadales</taxon>
        <taxon>Volvocaceae</taxon>
        <taxon>Gonium</taxon>
    </lineage>
</organism>
<protein>
    <recommendedName>
        <fullName evidence="6">Tryptophanyl-tRNA synthetase</fullName>
    </recommendedName>
</protein>